<dbReference type="PANTHER" id="PTHR11527">
    <property type="entry name" value="HEAT-SHOCK PROTEIN 20 FAMILY MEMBER"/>
    <property type="match status" value="1"/>
</dbReference>
<dbReference type="CDD" id="cd06464">
    <property type="entry name" value="ACD_sHsps-like"/>
    <property type="match status" value="1"/>
</dbReference>
<accession>A0ABD3UK91</accession>
<protein>
    <recommendedName>
        <fullName evidence="5">SHSP domain-containing protein</fullName>
    </recommendedName>
</protein>
<dbReference type="InterPro" id="IPR031107">
    <property type="entry name" value="Small_HSP"/>
</dbReference>
<feature type="region of interest" description="Disordered" evidence="4">
    <location>
        <begin position="118"/>
        <end position="155"/>
    </location>
</feature>
<feature type="compositionally biased region" description="Basic and acidic residues" evidence="4">
    <location>
        <begin position="128"/>
        <end position="138"/>
    </location>
</feature>
<evidence type="ECO:0000256" key="3">
    <source>
        <dbReference type="RuleBase" id="RU003616"/>
    </source>
</evidence>
<dbReference type="PROSITE" id="PS01031">
    <property type="entry name" value="SHSP"/>
    <property type="match status" value="1"/>
</dbReference>
<gene>
    <name evidence="6" type="ORF">ACJIZ3_010592</name>
</gene>
<dbReference type="InterPro" id="IPR002068">
    <property type="entry name" value="A-crystallin/Hsp20_dom"/>
</dbReference>
<keyword evidence="7" id="KW-1185">Reference proteome</keyword>
<keyword evidence="1" id="KW-0346">Stress response</keyword>
<dbReference type="Proteomes" id="UP001634393">
    <property type="component" value="Unassembled WGS sequence"/>
</dbReference>
<evidence type="ECO:0000256" key="1">
    <source>
        <dbReference type="ARBA" id="ARBA00023016"/>
    </source>
</evidence>
<evidence type="ECO:0000313" key="6">
    <source>
        <dbReference type="EMBL" id="KAL3848710.1"/>
    </source>
</evidence>
<evidence type="ECO:0000256" key="4">
    <source>
        <dbReference type="SAM" id="MobiDB-lite"/>
    </source>
</evidence>
<sequence>MESEVMRRRANVIASHLANEDISATATHVFPMSCSNSNLNTVIRRRLDNRTYFARQASNSQGFFMRQAASNEQQNNSQLGKYYMMQPPNSEEKKLNANYELAPMFSRPAKEAVAKSMFSDPPVFARPNNREREHDPRSRSRSQSQSPKKTCNGFASNELKWSPRMDVAESGFHYFVTLEIPGVSIDNIKVEVNNESLIVTGNRSSSWSCRSSSVCSNKSAASSYHKKEILQGPFRFAWPLPTNANKDNVSAEIQDGLLQITIPKLSGLRWLRKANM</sequence>
<dbReference type="InterPro" id="IPR008978">
    <property type="entry name" value="HSP20-like_chaperone"/>
</dbReference>
<dbReference type="AlphaFoldDB" id="A0ABD3UK91"/>
<dbReference type="EMBL" id="JBJXBP010000001">
    <property type="protein sequence ID" value="KAL3848710.1"/>
    <property type="molecule type" value="Genomic_DNA"/>
</dbReference>
<dbReference type="Gene3D" id="2.60.40.790">
    <property type="match status" value="1"/>
</dbReference>
<evidence type="ECO:0000256" key="2">
    <source>
        <dbReference type="PROSITE-ProRule" id="PRU00285"/>
    </source>
</evidence>
<dbReference type="SUPFAM" id="SSF49764">
    <property type="entry name" value="HSP20-like chaperones"/>
    <property type="match status" value="1"/>
</dbReference>
<feature type="domain" description="SHSP" evidence="5">
    <location>
        <begin position="156"/>
        <end position="276"/>
    </location>
</feature>
<comment type="caution">
    <text evidence="6">The sequence shown here is derived from an EMBL/GenBank/DDBJ whole genome shotgun (WGS) entry which is preliminary data.</text>
</comment>
<dbReference type="Pfam" id="PF00011">
    <property type="entry name" value="HSP20"/>
    <property type="match status" value="1"/>
</dbReference>
<name>A0ABD3UK91_9LAMI</name>
<comment type="similarity">
    <text evidence="2 3">Belongs to the small heat shock protein (HSP20) family.</text>
</comment>
<evidence type="ECO:0000313" key="7">
    <source>
        <dbReference type="Proteomes" id="UP001634393"/>
    </source>
</evidence>
<reference evidence="6 7" key="1">
    <citation type="submission" date="2024-12" db="EMBL/GenBank/DDBJ databases">
        <title>The unique morphological basis and parallel evolutionary history of personate flowers in Penstemon.</title>
        <authorList>
            <person name="Depatie T.H."/>
            <person name="Wessinger C.A."/>
        </authorList>
    </citation>
    <scope>NUCLEOTIDE SEQUENCE [LARGE SCALE GENOMIC DNA]</scope>
    <source>
        <strain evidence="6">WTNN_2</strain>
        <tissue evidence="6">Leaf</tissue>
    </source>
</reference>
<proteinExistence type="inferred from homology"/>
<evidence type="ECO:0000259" key="5">
    <source>
        <dbReference type="PROSITE" id="PS01031"/>
    </source>
</evidence>
<organism evidence="6 7">
    <name type="scientific">Penstemon smallii</name>
    <dbReference type="NCBI Taxonomy" id="265156"/>
    <lineage>
        <taxon>Eukaryota</taxon>
        <taxon>Viridiplantae</taxon>
        <taxon>Streptophyta</taxon>
        <taxon>Embryophyta</taxon>
        <taxon>Tracheophyta</taxon>
        <taxon>Spermatophyta</taxon>
        <taxon>Magnoliopsida</taxon>
        <taxon>eudicotyledons</taxon>
        <taxon>Gunneridae</taxon>
        <taxon>Pentapetalae</taxon>
        <taxon>asterids</taxon>
        <taxon>lamiids</taxon>
        <taxon>Lamiales</taxon>
        <taxon>Plantaginaceae</taxon>
        <taxon>Cheloneae</taxon>
        <taxon>Penstemon</taxon>
    </lineage>
</organism>